<dbReference type="RefSeq" id="WP_208035331.1">
    <property type="nucleotide sequence ID" value="NZ_CP071839.1"/>
</dbReference>
<reference evidence="1 2" key="1">
    <citation type="submission" date="2021-03" db="EMBL/GenBank/DDBJ databases">
        <title>Complete genome sequence of Streptomyces cyanogenus S136, producer of anticancer angucycline landomycin A.</title>
        <authorList>
            <person name="Hrab P."/>
            <person name="Ruckert C."/>
            <person name="Busche T."/>
            <person name="Ostash I."/>
            <person name="Kalinowski J."/>
            <person name="Fedorenko V."/>
            <person name="Yushchuk O."/>
            <person name="Ostash B."/>
        </authorList>
    </citation>
    <scope>NUCLEOTIDE SEQUENCE [LARGE SCALE GENOMIC DNA]</scope>
    <source>
        <strain evidence="1 2">S136</strain>
    </source>
</reference>
<evidence type="ECO:0000313" key="1">
    <source>
        <dbReference type="EMBL" id="QTE01955.1"/>
    </source>
</evidence>
<name>A0ABX7U4G6_STRCY</name>
<protein>
    <submittedName>
        <fullName evidence="1">Uncharacterized protein</fullName>
    </submittedName>
</protein>
<dbReference type="Proteomes" id="UP000663908">
    <property type="component" value="Chromosome"/>
</dbReference>
<sequence>MEHKPVVEVKLTGLDEERIDKVTWILHDAGCDVREYSPDMGVEDLEPYVQMLAAVVTVVRSAAVFWATMRARHGTEAAERVSEVVNELPANSEGHRAVMERPEGAALGKGFLITEDSPPREDRQMAYTLMAEFDLDSQPPGTVVMWSAAQRRWIAYPPMPQE</sequence>
<organism evidence="1 2">
    <name type="scientific">Streptomyces cyanogenus</name>
    <dbReference type="NCBI Taxonomy" id="80860"/>
    <lineage>
        <taxon>Bacteria</taxon>
        <taxon>Bacillati</taxon>
        <taxon>Actinomycetota</taxon>
        <taxon>Actinomycetes</taxon>
        <taxon>Kitasatosporales</taxon>
        <taxon>Streptomycetaceae</taxon>
        <taxon>Streptomyces</taxon>
    </lineage>
</organism>
<evidence type="ECO:0000313" key="2">
    <source>
        <dbReference type="Proteomes" id="UP000663908"/>
    </source>
</evidence>
<accession>A0ABX7U4G6</accession>
<proteinExistence type="predicted"/>
<gene>
    <name evidence="1" type="ORF">S1361_31780</name>
</gene>
<dbReference type="EMBL" id="CP071839">
    <property type="protein sequence ID" value="QTE01955.1"/>
    <property type="molecule type" value="Genomic_DNA"/>
</dbReference>
<keyword evidence="2" id="KW-1185">Reference proteome</keyword>